<dbReference type="InterPro" id="IPR015168">
    <property type="entry name" value="SsuA/THI5"/>
</dbReference>
<dbReference type="Proteomes" id="UP001279642">
    <property type="component" value="Unassembled WGS sequence"/>
</dbReference>
<feature type="signal peptide" evidence="1">
    <location>
        <begin position="1"/>
        <end position="22"/>
    </location>
</feature>
<dbReference type="Gene3D" id="3.40.190.10">
    <property type="entry name" value="Periplasmic binding protein-like II"/>
    <property type="match status" value="2"/>
</dbReference>
<proteinExistence type="predicted"/>
<gene>
    <name evidence="3" type="ORF">SMD27_04480</name>
</gene>
<dbReference type="Pfam" id="PF09084">
    <property type="entry name" value="NMT1"/>
    <property type="match status" value="1"/>
</dbReference>
<dbReference type="EMBL" id="JAXCLW010000001">
    <property type="protein sequence ID" value="MDY0882089.1"/>
    <property type="molecule type" value="Genomic_DNA"/>
</dbReference>
<keyword evidence="4" id="KW-1185">Reference proteome</keyword>
<evidence type="ECO:0000313" key="4">
    <source>
        <dbReference type="Proteomes" id="UP001279642"/>
    </source>
</evidence>
<name>A0ABU5E7F0_9PROT</name>
<evidence type="ECO:0000259" key="2">
    <source>
        <dbReference type="Pfam" id="PF09084"/>
    </source>
</evidence>
<organism evidence="3 4">
    <name type="scientific">Dongia soli</name>
    <dbReference type="NCBI Taxonomy" id="600628"/>
    <lineage>
        <taxon>Bacteria</taxon>
        <taxon>Pseudomonadati</taxon>
        <taxon>Pseudomonadota</taxon>
        <taxon>Alphaproteobacteria</taxon>
        <taxon>Rhodospirillales</taxon>
        <taxon>Dongiaceae</taxon>
        <taxon>Dongia</taxon>
    </lineage>
</organism>
<comment type="caution">
    <text evidence="3">The sequence shown here is derived from an EMBL/GenBank/DDBJ whole genome shotgun (WGS) entry which is preliminary data.</text>
</comment>
<feature type="domain" description="SsuA/THI5-like" evidence="2">
    <location>
        <begin position="48"/>
        <end position="259"/>
    </location>
</feature>
<dbReference type="RefSeq" id="WP_320507121.1">
    <property type="nucleotide sequence ID" value="NZ_JAXCLW010000001.1"/>
</dbReference>
<dbReference type="SUPFAM" id="SSF53850">
    <property type="entry name" value="Periplasmic binding protein-like II"/>
    <property type="match status" value="1"/>
</dbReference>
<dbReference type="PANTHER" id="PTHR31528:SF15">
    <property type="entry name" value="RIBOFLAVIN-BINDING PROTEIN RIBY"/>
    <property type="match status" value="1"/>
</dbReference>
<sequence length="367" mass="39676">MPKWLIPAVLSLLFTAQEPPSAAAAATAPAVAPAIATLTVALPETAAPRTIGFYMALADHLFADAGLQVRFIAPADRTPAQMLAEGKADLAVDTMSTALRLREEGAPIQHIAQFFQQAGLALFCRRPIRAPADLRGTSIGIRLDHQESSFYAWMNRLNISTFGEENGVTLSQQADDLQALADHRLDCITSTAYLIPRQLKIAGLKAKDLTVFRYEDLDVETLEDGLYARAEDLHDPARLDRFARFLAAARQGWQQFHDNRSAALRLLTGLSDKTAQQETEQVGTVPAKPVNSGAGIDRATLAESLKAVDVLLNSDKQPIGKLNPESYDRSVNVLLTGAPDPVLARAPAGALSDAVWWRLGAVAQPKK</sequence>
<reference evidence="3 4" key="1">
    <citation type="journal article" date="2016" name="Antonie Van Leeuwenhoek">
        <title>Dongia soli sp. nov., isolated from soil from Dokdo, Korea.</title>
        <authorList>
            <person name="Kim D.U."/>
            <person name="Lee H."/>
            <person name="Kim H."/>
            <person name="Kim S.G."/>
            <person name="Ka J.O."/>
        </authorList>
    </citation>
    <scope>NUCLEOTIDE SEQUENCE [LARGE SCALE GENOMIC DNA]</scope>
    <source>
        <strain evidence="3 4">D78</strain>
    </source>
</reference>
<accession>A0ABU5E7F0</accession>
<evidence type="ECO:0000313" key="3">
    <source>
        <dbReference type="EMBL" id="MDY0882089.1"/>
    </source>
</evidence>
<protein>
    <submittedName>
        <fullName evidence="3">ABC transporter substrate-binding protein</fullName>
    </submittedName>
</protein>
<keyword evidence="1" id="KW-0732">Signal</keyword>
<dbReference type="PANTHER" id="PTHR31528">
    <property type="entry name" value="4-AMINO-5-HYDROXYMETHYL-2-METHYLPYRIMIDINE PHOSPHATE SYNTHASE THI11-RELATED"/>
    <property type="match status" value="1"/>
</dbReference>
<dbReference type="InterPro" id="IPR027939">
    <property type="entry name" value="NMT1/THI5"/>
</dbReference>
<evidence type="ECO:0000256" key="1">
    <source>
        <dbReference type="SAM" id="SignalP"/>
    </source>
</evidence>
<feature type="chain" id="PRO_5046433431" evidence="1">
    <location>
        <begin position="23"/>
        <end position="367"/>
    </location>
</feature>